<dbReference type="GO" id="GO:0009880">
    <property type="term" value="P:embryonic pattern specification"/>
    <property type="evidence" value="ECO:0007669"/>
    <property type="project" value="EnsemblMetazoa"/>
</dbReference>
<dbReference type="FunFam" id="4.10.1000.10:FF:000001">
    <property type="entry name" value="zinc finger CCCH domain-containing protein 15-like"/>
    <property type="match status" value="1"/>
</dbReference>
<evidence type="ECO:0000256" key="3">
    <source>
        <dbReference type="ARBA" id="ARBA00022771"/>
    </source>
</evidence>
<dbReference type="Gene3D" id="4.10.1000.10">
    <property type="entry name" value="Zinc finger, CCCH-type"/>
    <property type="match status" value="1"/>
</dbReference>
<feature type="compositionally biased region" description="Basic and acidic residues" evidence="6">
    <location>
        <begin position="1"/>
        <end position="10"/>
    </location>
</feature>
<dbReference type="eggNOG" id="KOG1677">
    <property type="taxonomic scope" value="Eukaryota"/>
</dbReference>
<reference evidence="8" key="1">
    <citation type="submission" date="2007-07" db="EMBL/GenBank/DDBJ databases">
        <title>PCAP assembly of the Caenorhabditis remanei genome.</title>
        <authorList>
            <consortium name="The Caenorhabditis remanei Sequencing Consortium"/>
            <person name="Wilson R.K."/>
        </authorList>
    </citation>
    <scope>NUCLEOTIDE SEQUENCE [LARGE SCALE GENOMIC DNA]</scope>
    <source>
        <strain evidence="8">PB4641</strain>
    </source>
</reference>
<sequence length="518" mass="58364">MQSSNGEHHQQQQQQPQTPYFLGAPCDPSILAYAQHALLGYPHHKNMYQQAFPTSQMQPMMLPQTQILPAMHHSLSHRNVLPSLTAAIPEMDKLSLEEPIEAGSMPYRRSNNKSASVSVADDSFNNLQRSTSSSHFRRHSAQWETMTDDEREMIQRQKRKEEAFKTALCDAYKRNGSCPYGEACRFAHGENELRMPSQPRGKAHPKYKTQLCDKFSTYGQCPYGPRCQFIHKLKKGLPLLEYNRALYQGRISPARDDEITNPDESHSEDQSLVNLTRTLHRRRSAGGYLDMSDSGYSGSGRRRLHHQFEQCEEPVTRGKTAAGKAVYPPMQVVNIEMATGQKKSLTTGSSENHGSTPSHCQSRISQKDQVTSVIDQADYEASMAGGKIFGKPVGGKSISVDILDHFQENIRTYGAMIRANEDHVERNQTGTTKKDRSKPLTKRDLSLIREEETLLVDGSQIQPTAVVATTTQTPNTLQAENQPWYEKIFGKMTMITEESMGDEDDSRLLAHDDPDYSK</sequence>
<dbReference type="GO" id="GO:0003730">
    <property type="term" value="F:mRNA 3'-UTR binding"/>
    <property type="evidence" value="ECO:0007669"/>
    <property type="project" value="TreeGrafter"/>
</dbReference>
<feature type="region of interest" description="Disordered" evidence="6">
    <location>
        <begin position="342"/>
        <end position="369"/>
    </location>
</feature>
<dbReference type="OMA" id="SAQWETM"/>
<dbReference type="Pfam" id="PF00642">
    <property type="entry name" value="zf-CCCH"/>
    <property type="match status" value="2"/>
</dbReference>
<accession>E3LRL5</accession>
<evidence type="ECO:0000256" key="2">
    <source>
        <dbReference type="ARBA" id="ARBA00022737"/>
    </source>
</evidence>
<feature type="zinc finger region" description="C3H1-type" evidence="5">
    <location>
        <begin position="163"/>
        <end position="191"/>
    </location>
</feature>
<dbReference type="GO" id="GO:0030010">
    <property type="term" value="P:establishment of cell polarity"/>
    <property type="evidence" value="ECO:0007669"/>
    <property type="project" value="EnsemblMetazoa"/>
</dbReference>
<feature type="region of interest" description="Disordered" evidence="6">
    <location>
        <begin position="498"/>
        <end position="518"/>
    </location>
</feature>
<dbReference type="STRING" id="31234.E3LRL5"/>
<evidence type="ECO:0000313" key="9">
    <source>
        <dbReference type="Proteomes" id="UP000008281"/>
    </source>
</evidence>
<dbReference type="EMBL" id="DS268413">
    <property type="protein sequence ID" value="EFP07360.1"/>
    <property type="molecule type" value="Genomic_DNA"/>
</dbReference>
<proteinExistence type="predicted"/>
<dbReference type="InParanoid" id="E3LRL5"/>
<dbReference type="GO" id="GO:0009792">
    <property type="term" value="P:embryo development ending in birth or egg hatching"/>
    <property type="evidence" value="ECO:0007669"/>
    <property type="project" value="EnsemblMetazoa"/>
</dbReference>
<keyword evidence="3 5" id="KW-0863">Zinc-finger</keyword>
<dbReference type="SUPFAM" id="SSF90229">
    <property type="entry name" value="CCCH zinc finger"/>
    <property type="match status" value="2"/>
</dbReference>
<dbReference type="InterPro" id="IPR045877">
    <property type="entry name" value="ZFP36-like"/>
</dbReference>
<dbReference type="GO" id="GO:0010468">
    <property type="term" value="P:regulation of gene expression"/>
    <property type="evidence" value="ECO:0007669"/>
    <property type="project" value="UniProtKB-ARBA"/>
</dbReference>
<dbReference type="HOGENOM" id="CLU_541044_0_0_1"/>
<dbReference type="GO" id="GO:0008270">
    <property type="term" value="F:zinc ion binding"/>
    <property type="evidence" value="ECO:0007669"/>
    <property type="project" value="UniProtKB-KW"/>
</dbReference>
<gene>
    <name evidence="8" type="primary">Cre-mex-1</name>
    <name evidence="8" type="ORF">CRE_26079</name>
</gene>
<feature type="domain" description="C3H1-type" evidence="7">
    <location>
        <begin position="206"/>
        <end position="234"/>
    </location>
</feature>
<keyword evidence="9" id="KW-1185">Reference proteome</keyword>
<name>E3LRL5_CAERE</name>
<feature type="zinc finger region" description="C3H1-type" evidence="5">
    <location>
        <begin position="206"/>
        <end position="234"/>
    </location>
</feature>
<dbReference type="InterPro" id="IPR000571">
    <property type="entry name" value="Znf_CCCH"/>
</dbReference>
<dbReference type="GO" id="GO:0080090">
    <property type="term" value="P:regulation of primary metabolic process"/>
    <property type="evidence" value="ECO:0007669"/>
    <property type="project" value="UniProtKB-ARBA"/>
</dbReference>
<dbReference type="AlphaFoldDB" id="E3LRL5"/>
<dbReference type="GO" id="GO:0001704">
    <property type="term" value="P:formation of primary germ layer"/>
    <property type="evidence" value="ECO:0007669"/>
    <property type="project" value="EnsemblMetazoa"/>
</dbReference>
<dbReference type="PANTHER" id="PTHR12547">
    <property type="entry name" value="CCCH ZINC FINGER/TIS11-RELATED"/>
    <property type="match status" value="1"/>
</dbReference>
<dbReference type="PANTHER" id="PTHR12547:SF144">
    <property type="entry name" value="C3H1-TYPE DOMAIN-CONTAINING PROTEIN"/>
    <property type="match status" value="1"/>
</dbReference>
<dbReference type="OrthoDB" id="410307at2759"/>
<evidence type="ECO:0000313" key="8">
    <source>
        <dbReference type="EMBL" id="EFP07360.1"/>
    </source>
</evidence>
<feature type="compositionally biased region" description="Basic and acidic residues" evidence="6">
    <location>
        <begin position="506"/>
        <end position="518"/>
    </location>
</feature>
<dbReference type="Proteomes" id="UP000008281">
    <property type="component" value="Unassembled WGS sequence"/>
</dbReference>
<dbReference type="GO" id="GO:0043186">
    <property type="term" value="C:P granule"/>
    <property type="evidence" value="ECO:0007669"/>
    <property type="project" value="EnsemblMetazoa"/>
</dbReference>
<protein>
    <submittedName>
        <fullName evidence="8">CRE-MEX-1 protein</fullName>
    </submittedName>
</protein>
<evidence type="ECO:0000256" key="6">
    <source>
        <dbReference type="SAM" id="MobiDB-lite"/>
    </source>
</evidence>
<keyword evidence="1 5" id="KW-0479">Metal-binding</keyword>
<dbReference type="FunFam" id="4.10.1000.10:FF:000018">
    <property type="entry name" value="Zinc finger protein"/>
    <property type="match status" value="1"/>
</dbReference>
<feature type="domain" description="C3H1-type" evidence="7">
    <location>
        <begin position="163"/>
        <end position="191"/>
    </location>
</feature>
<dbReference type="InterPro" id="IPR036855">
    <property type="entry name" value="Znf_CCCH_sf"/>
</dbReference>
<dbReference type="SMART" id="SM00356">
    <property type="entry name" value="ZnF_C3H1"/>
    <property type="match status" value="2"/>
</dbReference>
<evidence type="ECO:0000256" key="5">
    <source>
        <dbReference type="PROSITE-ProRule" id="PRU00723"/>
    </source>
</evidence>
<feature type="region of interest" description="Disordered" evidence="6">
    <location>
        <begin position="1"/>
        <end position="21"/>
    </location>
</feature>
<evidence type="ECO:0000256" key="1">
    <source>
        <dbReference type="ARBA" id="ARBA00022723"/>
    </source>
</evidence>
<dbReference type="GO" id="GO:0005829">
    <property type="term" value="C:cytosol"/>
    <property type="evidence" value="ECO:0007669"/>
    <property type="project" value="TreeGrafter"/>
</dbReference>
<evidence type="ECO:0000256" key="4">
    <source>
        <dbReference type="ARBA" id="ARBA00022833"/>
    </source>
</evidence>
<keyword evidence="4 5" id="KW-0862">Zinc</keyword>
<keyword evidence="2" id="KW-0677">Repeat</keyword>
<dbReference type="GO" id="GO:0001708">
    <property type="term" value="P:cell fate specification"/>
    <property type="evidence" value="ECO:0007669"/>
    <property type="project" value="EnsemblMetazoa"/>
</dbReference>
<dbReference type="Gene3D" id="6.10.250.3220">
    <property type="match status" value="1"/>
</dbReference>
<organism evidence="9">
    <name type="scientific">Caenorhabditis remanei</name>
    <name type="common">Caenorhabditis vulgaris</name>
    <dbReference type="NCBI Taxonomy" id="31234"/>
    <lineage>
        <taxon>Eukaryota</taxon>
        <taxon>Metazoa</taxon>
        <taxon>Ecdysozoa</taxon>
        <taxon>Nematoda</taxon>
        <taxon>Chromadorea</taxon>
        <taxon>Rhabditida</taxon>
        <taxon>Rhabditina</taxon>
        <taxon>Rhabditomorpha</taxon>
        <taxon>Rhabditoidea</taxon>
        <taxon>Rhabditidae</taxon>
        <taxon>Peloderinae</taxon>
        <taxon>Caenorhabditis</taxon>
    </lineage>
</organism>
<evidence type="ECO:0000259" key="7">
    <source>
        <dbReference type="PROSITE" id="PS50103"/>
    </source>
</evidence>
<dbReference type="PROSITE" id="PS50103">
    <property type="entry name" value="ZF_C3H1"/>
    <property type="match status" value="2"/>
</dbReference>